<accession>A0A6J5N762</accession>
<dbReference type="EMBL" id="LR798328">
    <property type="protein sequence ID" value="CAB5224449.1"/>
    <property type="molecule type" value="Genomic_DNA"/>
</dbReference>
<sequence>MVALTVNMLHNVAMKLEKNIPLPGGIDPRERYPFPEMSVGDSFLVLDATWIKNLRSAAYMYSRRHPGTRFTCRRHGEGWRLWRVA</sequence>
<gene>
    <name evidence="1" type="ORF">UFOVP652_45</name>
    <name evidence="2" type="ORF">UFOVP734_79</name>
</gene>
<proteinExistence type="predicted"/>
<organism evidence="1">
    <name type="scientific">uncultured Caudovirales phage</name>
    <dbReference type="NCBI Taxonomy" id="2100421"/>
    <lineage>
        <taxon>Viruses</taxon>
        <taxon>Duplodnaviria</taxon>
        <taxon>Heunggongvirae</taxon>
        <taxon>Uroviricota</taxon>
        <taxon>Caudoviricetes</taxon>
        <taxon>Peduoviridae</taxon>
        <taxon>Maltschvirus</taxon>
        <taxon>Maltschvirus maltsch</taxon>
    </lineage>
</organism>
<name>A0A6J5N762_9CAUD</name>
<reference evidence="1" key="1">
    <citation type="submission" date="2020-04" db="EMBL/GenBank/DDBJ databases">
        <authorList>
            <person name="Chiriac C."/>
            <person name="Salcher M."/>
            <person name="Ghai R."/>
            <person name="Kavagutti S V."/>
        </authorList>
    </citation>
    <scope>NUCLEOTIDE SEQUENCE</scope>
</reference>
<protein>
    <submittedName>
        <fullName evidence="1">Uncharacterized protein</fullName>
    </submittedName>
</protein>
<evidence type="ECO:0000313" key="2">
    <source>
        <dbReference type="EMBL" id="CAB5224449.1"/>
    </source>
</evidence>
<dbReference type="EMBL" id="LR796617">
    <property type="protein sequence ID" value="CAB4154919.1"/>
    <property type="molecule type" value="Genomic_DNA"/>
</dbReference>
<evidence type="ECO:0000313" key="1">
    <source>
        <dbReference type="EMBL" id="CAB4154919.1"/>
    </source>
</evidence>